<dbReference type="InterPro" id="IPR013103">
    <property type="entry name" value="RVT_2"/>
</dbReference>
<dbReference type="GO" id="GO:0003964">
    <property type="term" value="F:RNA-directed DNA polymerase activity"/>
    <property type="evidence" value="ECO:0007669"/>
    <property type="project" value="UniProtKB-KW"/>
</dbReference>
<keyword evidence="2" id="KW-0808">Transferase</keyword>
<evidence type="ECO:0000259" key="1">
    <source>
        <dbReference type="Pfam" id="PF07727"/>
    </source>
</evidence>
<name>A0A5E4MQ60_9HEMI</name>
<proteinExistence type="predicted"/>
<dbReference type="EMBL" id="CABPRJ010000992">
    <property type="protein sequence ID" value="VVC34357.1"/>
    <property type="molecule type" value="Genomic_DNA"/>
</dbReference>
<dbReference type="Pfam" id="PF07727">
    <property type="entry name" value="RVT_2"/>
    <property type="match status" value="1"/>
</dbReference>
<dbReference type="OrthoDB" id="8190972at2759"/>
<keyword evidence="3" id="KW-1185">Reference proteome</keyword>
<dbReference type="SUPFAM" id="SSF56672">
    <property type="entry name" value="DNA/RNA polymerases"/>
    <property type="match status" value="1"/>
</dbReference>
<reference evidence="2 3" key="1">
    <citation type="submission" date="2019-08" db="EMBL/GenBank/DDBJ databases">
        <authorList>
            <person name="Alioto T."/>
            <person name="Alioto T."/>
            <person name="Gomez Garrido J."/>
        </authorList>
    </citation>
    <scope>NUCLEOTIDE SEQUENCE [LARGE SCALE GENOMIC DNA]</scope>
</reference>
<dbReference type="AlphaFoldDB" id="A0A5E4MQ60"/>
<keyword evidence="2" id="KW-0695">RNA-directed DNA polymerase</keyword>
<evidence type="ECO:0000313" key="3">
    <source>
        <dbReference type="Proteomes" id="UP000325440"/>
    </source>
</evidence>
<organism evidence="2 3">
    <name type="scientific">Cinara cedri</name>
    <dbReference type="NCBI Taxonomy" id="506608"/>
    <lineage>
        <taxon>Eukaryota</taxon>
        <taxon>Metazoa</taxon>
        <taxon>Ecdysozoa</taxon>
        <taxon>Arthropoda</taxon>
        <taxon>Hexapoda</taxon>
        <taxon>Insecta</taxon>
        <taxon>Pterygota</taxon>
        <taxon>Neoptera</taxon>
        <taxon>Paraneoptera</taxon>
        <taxon>Hemiptera</taxon>
        <taxon>Sternorrhyncha</taxon>
        <taxon>Aphidomorpha</taxon>
        <taxon>Aphidoidea</taxon>
        <taxon>Aphididae</taxon>
        <taxon>Lachninae</taxon>
        <taxon>Cinara</taxon>
    </lineage>
</organism>
<gene>
    <name evidence="2" type="ORF">CINCED_3A021428</name>
</gene>
<keyword evidence="2" id="KW-0548">Nucleotidyltransferase</keyword>
<feature type="domain" description="Reverse transcriptase Ty1/copia-type" evidence="1">
    <location>
        <begin position="11"/>
        <end position="186"/>
    </location>
</feature>
<sequence length="231" mass="27076">MQEEMDALIENNTWSPVPKPQNKQIINNKWIFKLKLDEEGNPLKYKARLVAKGYTQIKGFDYSDTYLPVVNIITIQTLLAIVNQRNIRLIQMNMTTAFLNGILEEELYMIQPDDQENSLVCKLHKLLYGLKQSSNCWNKRFNNFICQQDLARSKSDQCLYVKLNDDNNLYLLLYVDDVLMAGNSMKYPHGPIFFREKSNGKQRVRGDHDHPRHERWIEDDGQELAVYDDGE</sequence>
<accession>A0A5E4MQ60</accession>
<dbReference type="InterPro" id="IPR043502">
    <property type="entry name" value="DNA/RNA_pol_sf"/>
</dbReference>
<dbReference type="Proteomes" id="UP000325440">
    <property type="component" value="Unassembled WGS sequence"/>
</dbReference>
<evidence type="ECO:0000313" key="2">
    <source>
        <dbReference type="EMBL" id="VVC34357.1"/>
    </source>
</evidence>
<protein>
    <submittedName>
        <fullName evidence="2">Reverse transcriptase, RNA-dependent DNA polymerase</fullName>
    </submittedName>
</protein>